<evidence type="ECO:0000256" key="5">
    <source>
        <dbReference type="ARBA" id="ARBA00023163"/>
    </source>
</evidence>
<evidence type="ECO:0000256" key="3">
    <source>
        <dbReference type="ARBA" id="ARBA00023082"/>
    </source>
</evidence>
<sequence>MDLELERRLIEDIRGGSQESFRTLVNPLIAKAYRSALAILGSSPLAEEAVQNALIESYSMIMSGKEIRHFQGWFSRVIAHRALDTARKEKNYKYSLDIQQLDIRDHADSPLESMLKKEQSERLIESVMALELEQRAVVVMYYFQELKIEEIAELLGLKEGTVKSRLYYARLKLSRKLHSADLMPQTREMMI</sequence>
<evidence type="ECO:0000256" key="2">
    <source>
        <dbReference type="ARBA" id="ARBA00023015"/>
    </source>
</evidence>
<dbReference type="Gene3D" id="1.10.10.10">
    <property type="entry name" value="Winged helix-like DNA-binding domain superfamily/Winged helix DNA-binding domain"/>
    <property type="match status" value="1"/>
</dbReference>
<dbReference type="Pfam" id="PF08281">
    <property type="entry name" value="Sigma70_r4_2"/>
    <property type="match status" value="1"/>
</dbReference>
<evidence type="ECO:0000313" key="9">
    <source>
        <dbReference type="Proteomes" id="UP000250369"/>
    </source>
</evidence>
<dbReference type="CDD" id="cd06171">
    <property type="entry name" value="Sigma70_r4"/>
    <property type="match status" value="1"/>
</dbReference>
<reference evidence="8 9" key="1">
    <citation type="journal article" date="2009" name="Int. J. Syst. Evol. Microbiol.">
        <title>Paenibacillus contaminans sp. nov., isolated from a contaminated laboratory plate.</title>
        <authorList>
            <person name="Chou J.H."/>
            <person name="Lee J.H."/>
            <person name="Lin M.C."/>
            <person name="Chang P.S."/>
            <person name="Arun A.B."/>
            <person name="Young C.C."/>
            <person name="Chen W.M."/>
        </authorList>
    </citation>
    <scope>NUCLEOTIDE SEQUENCE [LARGE SCALE GENOMIC DNA]</scope>
    <source>
        <strain evidence="8 9">CKOBP-6</strain>
    </source>
</reference>
<keyword evidence="9" id="KW-1185">Reference proteome</keyword>
<dbReference type="InterPro" id="IPR036388">
    <property type="entry name" value="WH-like_DNA-bd_sf"/>
</dbReference>
<keyword evidence="5" id="KW-0804">Transcription</keyword>
<dbReference type="SUPFAM" id="SSF88946">
    <property type="entry name" value="Sigma2 domain of RNA polymerase sigma factors"/>
    <property type="match status" value="1"/>
</dbReference>
<dbReference type="GO" id="GO:0006352">
    <property type="term" value="P:DNA-templated transcription initiation"/>
    <property type="evidence" value="ECO:0007669"/>
    <property type="project" value="InterPro"/>
</dbReference>
<proteinExistence type="inferred from homology"/>
<keyword evidence="2" id="KW-0805">Transcription regulation</keyword>
<dbReference type="AlphaFoldDB" id="A0A329M125"/>
<protein>
    <submittedName>
        <fullName evidence="8">RNA polymerase subunit sigma-70</fullName>
    </submittedName>
</protein>
<dbReference type="InterPro" id="IPR013325">
    <property type="entry name" value="RNA_pol_sigma_r2"/>
</dbReference>
<keyword evidence="3" id="KW-0731">Sigma factor</keyword>
<comment type="caution">
    <text evidence="8">The sequence shown here is derived from an EMBL/GenBank/DDBJ whole genome shotgun (WGS) entry which is preliminary data.</text>
</comment>
<dbReference type="Pfam" id="PF04542">
    <property type="entry name" value="Sigma70_r2"/>
    <property type="match status" value="1"/>
</dbReference>
<dbReference type="EMBL" id="QMFB01000031">
    <property type="protein sequence ID" value="RAV12966.1"/>
    <property type="molecule type" value="Genomic_DNA"/>
</dbReference>
<dbReference type="InterPro" id="IPR013249">
    <property type="entry name" value="RNA_pol_sigma70_r4_t2"/>
</dbReference>
<accession>A0A329M125</accession>
<feature type="domain" description="RNA polymerase sigma-70 region 2" evidence="6">
    <location>
        <begin position="30"/>
        <end position="90"/>
    </location>
</feature>
<gene>
    <name evidence="8" type="ORF">DQG23_33840</name>
</gene>
<keyword evidence="4" id="KW-0238">DNA-binding</keyword>
<dbReference type="SUPFAM" id="SSF88659">
    <property type="entry name" value="Sigma3 and sigma4 domains of RNA polymerase sigma factors"/>
    <property type="match status" value="1"/>
</dbReference>
<evidence type="ECO:0000259" key="7">
    <source>
        <dbReference type="Pfam" id="PF08281"/>
    </source>
</evidence>
<dbReference type="NCBIfam" id="TIGR02937">
    <property type="entry name" value="sigma70-ECF"/>
    <property type="match status" value="1"/>
</dbReference>
<evidence type="ECO:0000259" key="6">
    <source>
        <dbReference type="Pfam" id="PF04542"/>
    </source>
</evidence>
<dbReference type="RefSeq" id="WP_113035455.1">
    <property type="nucleotide sequence ID" value="NZ_QMFB01000031.1"/>
</dbReference>
<name>A0A329M125_9BACL</name>
<dbReference type="GO" id="GO:0003677">
    <property type="term" value="F:DNA binding"/>
    <property type="evidence" value="ECO:0007669"/>
    <property type="project" value="UniProtKB-KW"/>
</dbReference>
<evidence type="ECO:0000313" key="8">
    <source>
        <dbReference type="EMBL" id="RAV12966.1"/>
    </source>
</evidence>
<organism evidence="8 9">
    <name type="scientific">Paenibacillus contaminans</name>
    <dbReference type="NCBI Taxonomy" id="450362"/>
    <lineage>
        <taxon>Bacteria</taxon>
        <taxon>Bacillati</taxon>
        <taxon>Bacillota</taxon>
        <taxon>Bacilli</taxon>
        <taxon>Bacillales</taxon>
        <taxon>Paenibacillaceae</taxon>
        <taxon>Paenibacillus</taxon>
    </lineage>
</organism>
<evidence type="ECO:0000256" key="1">
    <source>
        <dbReference type="ARBA" id="ARBA00010641"/>
    </source>
</evidence>
<dbReference type="Proteomes" id="UP000250369">
    <property type="component" value="Unassembled WGS sequence"/>
</dbReference>
<dbReference type="Gene3D" id="1.10.1740.10">
    <property type="match status" value="1"/>
</dbReference>
<evidence type="ECO:0000256" key="4">
    <source>
        <dbReference type="ARBA" id="ARBA00023125"/>
    </source>
</evidence>
<dbReference type="InterPro" id="IPR014284">
    <property type="entry name" value="RNA_pol_sigma-70_dom"/>
</dbReference>
<dbReference type="PANTHER" id="PTHR43133">
    <property type="entry name" value="RNA POLYMERASE ECF-TYPE SIGMA FACTO"/>
    <property type="match status" value="1"/>
</dbReference>
<dbReference type="PANTHER" id="PTHR43133:SF8">
    <property type="entry name" value="RNA POLYMERASE SIGMA FACTOR HI_1459-RELATED"/>
    <property type="match status" value="1"/>
</dbReference>
<feature type="domain" description="RNA polymerase sigma factor 70 region 4 type 2" evidence="7">
    <location>
        <begin position="121"/>
        <end position="173"/>
    </location>
</feature>
<dbReference type="GO" id="GO:0016987">
    <property type="term" value="F:sigma factor activity"/>
    <property type="evidence" value="ECO:0007669"/>
    <property type="project" value="UniProtKB-KW"/>
</dbReference>
<dbReference type="InterPro" id="IPR013324">
    <property type="entry name" value="RNA_pol_sigma_r3/r4-like"/>
</dbReference>
<comment type="similarity">
    <text evidence="1">Belongs to the sigma-70 factor family. ECF subfamily.</text>
</comment>
<dbReference type="OrthoDB" id="9784984at2"/>
<dbReference type="InterPro" id="IPR039425">
    <property type="entry name" value="RNA_pol_sigma-70-like"/>
</dbReference>
<dbReference type="InterPro" id="IPR007627">
    <property type="entry name" value="RNA_pol_sigma70_r2"/>
</dbReference>